<dbReference type="Proteomes" id="UP000655225">
    <property type="component" value="Unassembled WGS sequence"/>
</dbReference>
<name>A0A835DQS6_TETSI</name>
<evidence type="ECO:0000313" key="1">
    <source>
        <dbReference type="EMBL" id="KAF8409459.1"/>
    </source>
</evidence>
<dbReference type="AlphaFoldDB" id="A0A835DQS6"/>
<proteinExistence type="predicted"/>
<dbReference type="PANTHER" id="PTHR35318:SF2">
    <property type="entry name" value="OS08G0138900 PROTEIN"/>
    <property type="match status" value="1"/>
</dbReference>
<keyword evidence="2" id="KW-1185">Reference proteome</keyword>
<gene>
    <name evidence="1" type="ORF">HHK36_005535</name>
</gene>
<organism evidence="1 2">
    <name type="scientific">Tetracentron sinense</name>
    <name type="common">Spur-leaf</name>
    <dbReference type="NCBI Taxonomy" id="13715"/>
    <lineage>
        <taxon>Eukaryota</taxon>
        <taxon>Viridiplantae</taxon>
        <taxon>Streptophyta</taxon>
        <taxon>Embryophyta</taxon>
        <taxon>Tracheophyta</taxon>
        <taxon>Spermatophyta</taxon>
        <taxon>Magnoliopsida</taxon>
        <taxon>Trochodendrales</taxon>
        <taxon>Trochodendraceae</taxon>
        <taxon>Tetracentron</taxon>
    </lineage>
</organism>
<dbReference type="PANTHER" id="PTHR35318">
    <property type="entry name" value="BNAA10G08410D PROTEIN"/>
    <property type="match status" value="1"/>
</dbReference>
<evidence type="ECO:0000313" key="2">
    <source>
        <dbReference type="Proteomes" id="UP000655225"/>
    </source>
</evidence>
<protein>
    <submittedName>
        <fullName evidence="1">Uncharacterized protein</fullName>
    </submittedName>
</protein>
<accession>A0A835DQS6</accession>
<comment type="caution">
    <text evidence="1">The sequence shown here is derived from an EMBL/GenBank/DDBJ whole genome shotgun (WGS) entry which is preliminary data.</text>
</comment>
<sequence>MKFLLEFASCCRQIETSEVPTTPPRTEEKHSLMQLSCAERDRSPCPKRGRVTGSGSKSVSAVQWRPSLCAISEDNVVFVVAGKAERTVRSEKNVTGKARSKTTSRVRKHSDEFRCIVVKIGTTSKHVGSLKHQVGLVARHACTKSQAQAAIPAAASRSPYCSSSYSSTKFSSAYLLSQCLGSDLSSLYSSNPLIRGQFSPLTVSGQSEPHASAIFQSWEGHLSPLTCQRLM</sequence>
<dbReference type="OrthoDB" id="1917265at2759"/>
<reference evidence="1 2" key="1">
    <citation type="submission" date="2020-04" db="EMBL/GenBank/DDBJ databases">
        <title>Plant Genome Project.</title>
        <authorList>
            <person name="Zhang R.-G."/>
        </authorList>
    </citation>
    <scope>NUCLEOTIDE SEQUENCE [LARGE SCALE GENOMIC DNA]</scope>
    <source>
        <strain evidence="1">YNK0</strain>
        <tissue evidence="1">Leaf</tissue>
    </source>
</reference>
<dbReference type="EMBL" id="JABCRI010000003">
    <property type="protein sequence ID" value="KAF8409459.1"/>
    <property type="molecule type" value="Genomic_DNA"/>
</dbReference>